<proteinExistence type="predicted"/>
<keyword evidence="3" id="KW-1185">Reference proteome</keyword>
<name>A0A126T7J2_9GAMM</name>
<sequence>MKILAQDFNVKLLNALVMSTFYFGFSQAAIAMDSEVAAAQVKAMICKNNMTVDQALEQSIKSNSQRDVGWRSFRENDYVDVERAILVSKATELHYRWRVTNDGNILAGSERAEKLCSSN</sequence>
<dbReference type="RefSeq" id="WP_052142004.1">
    <property type="nucleotide sequence ID" value="NZ_CP014476.1"/>
</dbReference>
<dbReference type="Proteomes" id="UP000030512">
    <property type="component" value="Chromosome"/>
</dbReference>
<dbReference type="AlphaFoldDB" id="A0A126T7J2"/>
<feature type="transmembrane region" description="Helical" evidence="1">
    <location>
        <begin position="12"/>
        <end position="32"/>
    </location>
</feature>
<evidence type="ECO:0000313" key="3">
    <source>
        <dbReference type="Proteomes" id="UP000030512"/>
    </source>
</evidence>
<dbReference type="OrthoDB" id="5571500at2"/>
<accession>A0A126T7J2</accession>
<keyword evidence="1" id="KW-0812">Transmembrane</keyword>
<reference evidence="2 3" key="1">
    <citation type="journal article" date="2015" name="Environ. Microbiol.">
        <title>Methane oxidation coupled to nitrate reduction under hypoxia by the Gammaproteobacterium Methylomonas denitrificans, sp. nov. type strain FJG1.</title>
        <authorList>
            <person name="Kits K.D."/>
            <person name="Klotz M.G."/>
            <person name="Stein L.Y."/>
        </authorList>
    </citation>
    <scope>NUCLEOTIDE SEQUENCE [LARGE SCALE GENOMIC DNA]</scope>
    <source>
        <strain evidence="2 3">FJG1</strain>
    </source>
</reference>
<dbReference type="KEGG" id="mdn:JT25_016410"/>
<gene>
    <name evidence="2" type="ORF">JT25_016410</name>
</gene>
<organism evidence="2 3">
    <name type="scientific">Methylomonas denitrificans</name>
    <dbReference type="NCBI Taxonomy" id="1538553"/>
    <lineage>
        <taxon>Bacteria</taxon>
        <taxon>Pseudomonadati</taxon>
        <taxon>Pseudomonadota</taxon>
        <taxon>Gammaproteobacteria</taxon>
        <taxon>Methylococcales</taxon>
        <taxon>Methylococcaceae</taxon>
        <taxon>Methylomonas</taxon>
    </lineage>
</organism>
<protein>
    <submittedName>
        <fullName evidence="2">Uncharacterized protein</fullName>
    </submittedName>
</protein>
<keyword evidence="1" id="KW-0472">Membrane</keyword>
<dbReference type="STRING" id="1538553.JT25_016410"/>
<evidence type="ECO:0000313" key="2">
    <source>
        <dbReference type="EMBL" id="AMK78042.1"/>
    </source>
</evidence>
<evidence type="ECO:0000256" key="1">
    <source>
        <dbReference type="SAM" id="Phobius"/>
    </source>
</evidence>
<dbReference type="EMBL" id="CP014476">
    <property type="protein sequence ID" value="AMK78042.1"/>
    <property type="molecule type" value="Genomic_DNA"/>
</dbReference>
<keyword evidence="1" id="KW-1133">Transmembrane helix</keyword>